<organism evidence="4 5">
    <name type="scientific">Stackebrandtia albiflava</name>
    <dbReference type="NCBI Taxonomy" id="406432"/>
    <lineage>
        <taxon>Bacteria</taxon>
        <taxon>Bacillati</taxon>
        <taxon>Actinomycetota</taxon>
        <taxon>Actinomycetes</taxon>
        <taxon>Glycomycetales</taxon>
        <taxon>Glycomycetaceae</taxon>
        <taxon>Stackebrandtia</taxon>
    </lineage>
</organism>
<dbReference type="SUPFAM" id="SSF46689">
    <property type="entry name" value="Homeodomain-like"/>
    <property type="match status" value="1"/>
</dbReference>
<dbReference type="GO" id="GO:0003677">
    <property type="term" value="F:DNA binding"/>
    <property type="evidence" value="ECO:0007669"/>
    <property type="project" value="UniProtKB-UniRule"/>
</dbReference>
<keyword evidence="5" id="KW-1185">Reference proteome</keyword>
<evidence type="ECO:0000259" key="3">
    <source>
        <dbReference type="PROSITE" id="PS50977"/>
    </source>
</evidence>
<gene>
    <name evidence="4" type="ORF">LX16_4754</name>
</gene>
<dbReference type="OrthoDB" id="8654052at2"/>
<evidence type="ECO:0000313" key="4">
    <source>
        <dbReference type="EMBL" id="TWJ07971.1"/>
    </source>
</evidence>
<dbReference type="InterPro" id="IPR036271">
    <property type="entry name" value="Tet_transcr_reg_TetR-rel_C_sf"/>
</dbReference>
<dbReference type="Gene3D" id="1.10.357.10">
    <property type="entry name" value="Tetracycline Repressor, domain 2"/>
    <property type="match status" value="1"/>
</dbReference>
<dbReference type="Pfam" id="PF00440">
    <property type="entry name" value="TetR_N"/>
    <property type="match status" value="1"/>
</dbReference>
<dbReference type="AlphaFoldDB" id="A0A562UQT6"/>
<feature type="DNA-binding region" description="H-T-H motif" evidence="2">
    <location>
        <begin position="21"/>
        <end position="40"/>
    </location>
</feature>
<dbReference type="Proteomes" id="UP000321617">
    <property type="component" value="Unassembled WGS sequence"/>
</dbReference>
<comment type="caution">
    <text evidence="4">The sequence shown here is derived from an EMBL/GenBank/DDBJ whole genome shotgun (WGS) entry which is preliminary data.</text>
</comment>
<dbReference type="InterPro" id="IPR009057">
    <property type="entry name" value="Homeodomain-like_sf"/>
</dbReference>
<dbReference type="InterPro" id="IPR001647">
    <property type="entry name" value="HTH_TetR"/>
</dbReference>
<evidence type="ECO:0000256" key="2">
    <source>
        <dbReference type="PROSITE-ProRule" id="PRU00335"/>
    </source>
</evidence>
<feature type="domain" description="HTH tetR-type" evidence="3">
    <location>
        <begin position="1"/>
        <end position="58"/>
    </location>
</feature>
<dbReference type="PROSITE" id="PS50977">
    <property type="entry name" value="HTH_TETR_2"/>
    <property type="match status" value="1"/>
</dbReference>
<evidence type="ECO:0000256" key="1">
    <source>
        <dbReference type="ARBA" id="ARBA00023125"/>
    </source>
</evidence>
<protein>
    <submittedName>
        <fullName evidence="4">TetR family transcriptional regulator</fullName>
    </submittedName>
</protein>
<dbReference type="SUPFAM" id="SSF48498">
    <property type="entry name" value="Tetracyclin repressor-like, C-terminal domain"/>
    <property type="match status" value="1"/>
</dbReference>
<evidence type="ECO:0000313" key="5">
    <source>
        <dbReference type="Proteomes" id="UP000321617"/>
    </source>
</evidence>
<dbReference type="EMBL" id="VLLL01000009">
    <property type="protein sequence ID" value="TWJ07971.1"/>
    <property type="molecule type" value="Genomic_DNA"/>
</dbReference>
<accession>A0A562UQT6</accession>
<proteinExistence type="predicted"/>
<keyword evidence="1 2" id="KW-0238">DNA-binding</keyword>
<dbReference type="RefSeq" id="WP_147143423.1">
    <property type="nucleotide sequence ID" value="NZ_BAABIJ010000005.1"/>
</dbReference>
<name>A0A562UQT6_9ACTN</name>
<reference evidence="4 5" key="1">
    <citation type="journal article" date="2013" name="Stand. Genomic Sci.">
        <title>Genomic Encyclopedia of Type Strains, Phase I: The one thousand microbial genomes (KMG-I) project.</title>
        <authorList>
            <person name="Kyrpides N.C."/>
            <person name="Woyke T."/>
            <person name="Eisen J.A."/>
            <person name="Garrity G."/>
            <person name="Lilburn T.G."/>
            <person name="Beck B.J."/>
            <person name="Whitman W.B."/>
            <person name="Hugenholtz P."/>
            <person name="Klenk H.P."/>
        </authorList>
    </citation>
    <scope>NUCLEOTIDE SEQUENCE [LARGE SCALE GENOMIC DNA]</scope>
    <source>
        <strain evidence="4 5">DSM 45044</strain>
    </source>
</reference>
<sequence length="184" mass="20030">MGAEELAKAALRTLNAEPTASMSRIAASAGVSRATLHRNFASREDLIRQLGRMSLDSWRQALDTADVDAAGGSGDPERIRVAMNVLCRELVRDADEYGFTLTLTEHVQDAAIAAESVRLHEREMAFYAAAQESGLLRRDMPAAWIAYTVFGLLVGLRDALRHGAVAVRDAERLLRDTILHGVSA</sequence>